<keyword evidence="1" id="KW-1133">Transmembrane helix</keyword>
<feature type="transmembrane region" description="Helical" evidence="1">
    <location>
        <begin position="69"/>
        <end position="86"/>
    </location>
</feature>
<feature type="transmembrane region" description="Helical" evidence="1">
    <location>
        <begin position="167"/>
        <end position="184"/>
    </location>
</feature>
<dbReference type="EMBL" id="CP031165">
    <property type="protein sequence ID" value="AXV04948.1"/>
    <property type="molecule type" value="Genomic_DNA"/>
</dbReference>
<accession>A0A346XRV1</accession>
<keyword evidence="1" id="KW-0472">Membrane</keyword>
<keyword evidence="1" id="KW-0812">Transmembrane</keyword>
<evidence type="ECO:0000313" key="3">
    <source>
        <dbReference type="Proteomes" id="UP000264006"/>
    </source>
</evidence>
<proteinExistence type="predicted"/>
<evidence type="ECO:0000313" key="2">
    <source>
        <dbReference type="EMBL" id="AXV04948.1"/>
    </source>
</evidence>
<sequence length="235" mass="25394">MTGFLAVCLAGLHLAGRRLFEVGAVPRRAWLSAASGVSLAYVFVHLLPEVAHIAAELEESTGWLASVERNAWLMALVGLLAFYALQQQAERSKAAEQDRQTDDRVGWVHIGAYGLYNMVIGYLLLEQARLSDSSVWLFAAAMGVHFVVNDHGLREDHGRLYHDTGRYVLAAAVLVGWLASLVVVLPEVAVGLPLAFLAGSIVLTVVKEELPEERESRVGPLVLGAAGYAAILLVI</sequence>
<dbReference type="KEGG" id="euz:DVS28_a0240"/>
<name>A0A346XRV1_9ACTN</name>
<gene>
    <name evidence="2" type="ORF">DVS28_a0240</name>
</gene>
<keyword evidence="3" id="KW-1185">Reference proteome</keyword>
<organism evidence="2 3">
    <name type="scientific">Euzebya pacifica</name>
    <dbReference type="NCBI Taxonomy" id="1608957"/>
    <lineage>
        <taxon>Bacteria</taxon>
        <taxon>Bacillati</taxon>
        <taxon>Actinomycetota</taxon>
        <taxon>Nitriliruptoria</taxon>
        <taxon>Euzebyales</taxon>
    </lineage>
</organism>
<dbReference type="AlphaFoldDB" id="A0A346XRV1"/>
<feature type="transmembrane region" description="Helical" evidence="1">
    <location>
        <begin position="29"/>
        <end position="48"/>
    </location>
</feature>
<evidence type="ECO:0008006" key="4">
    <source>
        <dbReference type="Google" id="ProtNLM"/>
    </source>
</evidence>
<dbReference type="Proteomes" id="UP000264006">
    <property type="component" value="Chromosome"/>
</dbReference>
<evidence type="ECO:0000256" key="1">
    <source>
        <dbReference type="SAM" id="Phobius"/>
    </source>
</evidence>
<feature type="transmembrane region" description="Helical" evidence="1">
    <location>
        <begin position="106"/>
        <end position="125"/>
    </location>
</feature>
<protein>
    <recommendedName>
        <fullName evidence="4">ZIP Zinc transporter</fullName>
    </recommendedName>
</protein>
<reference evidence="2 3" key="1">
    <citation type="submission" date="2018-09" db="EMBL/GenBank/DDBJ databases">
        <title>Complete genome sequence of Euzebya sp. DY32-46 isolated from seawater of Pacific Ocean.</title>
        <authorList>
            <person name="Xu L."/>
            <person name="Wu Y.-H."/>
            <person name="Xu X.-W."/>
        </authorList>
    </citation>
    <scope>NUCLEOTIDE SEQUENCE [LARGE SCALE GENOMIC DNA]</scope>
    <source>
        <strain evidence="2 3">DY32-46</strain>
    </source>
</reference>